<dbReference type="Proteomes" id="UP001162483">
    <property type="component" value="Unassembled WGS sequence"/>
</dbReference>
<dbReference type="EMBL" id="CATNWA010014018">
    <property type="protein sequence ID" value="CAI9566129.1"/>
    <property type="molecule type" value="Genomic_DNA"/>
</dbReference>
<proteinExistence type="predicted"/>
<comment type="caution">
    <text evidence="1">The sequence shown here is derived from an EMBL/GenBank/DDBJ whole genome shotgun (WGS) entry which is preliminary data.</text>
</comment>
<reference evidence="1" key="1">
    <citation type="submission" date="2023-05" db="EMBL/GenBank/DDBJ databases">
        <authorList>
            <person name="Stuckert A."/>
        </authorList>
    </citation>
    <scope>NUCLEOTIDE SEQUENCE</scope>
</reference>
<accession>A0ABN9D0T8</accession>
<sequence length="97" mass="10210">HQCPAVHPTVSAPTCTPSSVSHTCAQKCHLPVPSSATHLCQPVPPTCAIHQCPSSVPSIAASQSVMPVAYQCCLQCRLSVPPDISAVYQFRLSVPPH</sequence>
<organism evidence="1 2">
    <name type="scientific">Staurois parvus</name>
    <dbReference type="NCBI Taxonomy" id="386267"/>
    <lineage>
        <taxon>Eukaryota</taxon>
        <taxon>Metazoa</taxon>
        <taxon>Chordata</taxon>
        <taxon>Craniata</taxon>
        <taxon>Vertebrata</taxon>
        <taxon>Euteleostomi</taxon>
        <taxon>Amphibia</taxon>
        <taxon>Batrachia</taxon>
        <taxon>Anura</taxon>
        <taxon>Neobatrachia</taxon>
        <taxon>Ranoidea</taxon>
        <taxon>Ranidae</taxon>
        <taxon>Staurois</taxon>
    </lineage>
</organism>
<evidence type="ECO:0000313" key="2">
    <source>
        <dbReference type="Proteomes" id="UP001162483"/>
    </source>
</evidence>
<evidence type="ECO:0000313" key="1">
    <source>
        <dbReference type="EMBL" id="CAI9566129.1"/>
    </source>
</evidence>
<keyword evidence="2" id="KW-1185">Reference proteome</keyword>
<protein>
    <submittedName>
        <fullName evidence="1">Uncharacterized protein</fullName>
    </submittedName>
</protein>
<name>A0ABN9D0T8_9NEOB</name>
<gene>
    <name evidence="1" type="ORF">SPARVUS_LOCUS6278097</name>
</gene>
<feature type="non-terminal residue" evidence="1">
    <location>
        <position position="1"/>
    </location>
</feature>